<reference evidence="2" key="1">
    <citation type="submission" date="2009-07" db="EMBL/GenBank/DDBJ databases">
        <title>Complete sequence of chromosome of Methylovorus sp. SIP3-4.</title>
        <authorList>
            <person name="Lucas S."/>
            <person name="Copeland A."/>
            <person name="Lapidus A."/>
            <person name="Glavina del Rio T."/>
            <person name="Tice H."/>
            <person name="Bruce D."/>
            <person name="Goodwin L."/>
            <person name="Pitluck S."/>
            <person name="Clum A."/>
            <person name="Larimer F."/>
            <person name="Land M."/>
            <person name="Hauser L."/>
            <person name="Kyrpides N."/>
            <person name="Mikhailova N."/>
            <person name="Kayluzhnaya M."/>
            <person name="Chistoserdova L."/>
        </authorList>
    </citation>
    <scope>NUCLEOTIDE SEQUENCE [LARGE SCALE GENOMIC DNA]</scope>
    <source>
        <strain evidence="2">SIP3-4</strain>
    </source>
</reference>
<keyword evidence="2" id="KW-1185">Reference proteome</keyword>
<accession>C6XC14</accession>
<organism evidence="1 2">
    <name type="scientific">Methylovorus glucosotrophus (strain SIP3-4)</name>
    <dbReference type="NCBI Taxonomy" id="582744"/>
    <lineage>
        <taxon>Bacteria</taxon>
        <taxon>Pseudomonadati</taxon>
        <taxon>Pseudomonadota</taxon>
        <taxon>Betaproteobacteria</taxon>
        <taxon>Nitrosomonadales</taxon>
        <taxon>Methylophilaceae</taxon>
        <taxon>Methylovorus</taxon>
    </lineage>
</organism>
<sequence precursor="true">MSTRKGLPPYSLWIALALTLGVTLWTSMSENEGAVDVAAPRASLAKAGQPAQTAKLFASGSTATTPADDFDMDHLQRPAAEDAVSNLFNIDTPEAQLAAQASQQEAPKAPEVPDLPFTYAGKLQDDGKLIVFLSKGNLNYTVREGDVIGKWQVARIAPPQMIMRYRPMNAEVPLMIGDIN</sequence>
<proteinExistence type="predicted"/>
<dbReference type="STRING" id="582744.Msip34_0841"/>
<evidence type="ECO:0008006" key="3">
    <source>
        <dbReference type="Google" id="ProtNLM"/>
    </source>
</evidence>
<evidence type="ECO:0000313" key="2">
    <source>
        <dbReference type="Proteomes" id="UP000002743"/>
    </source>
</evidence>
<reference evidence="1 2" key="2">
    <citation type="journal article" date="2011" name="J. Bacteriol.">
        <title>Genomes of three methylotrophs from a single niche uncover genetic and metabolic divergence of Methylophilaceae.</title>
        <authorList>
            <person name="Lapidus A."/>
            <person name="Clum A."/>
            <person name="Labutti K."/>
            <person name="Kaluzhnaya M.G."/>
            <person name="Lim S."/>
            <person name="Beck D.A."/>
            <person name="Glavina Del Rio T."/>
            <person name="Nolan M."/>
            <person name="Mavromatis K."/>
            <person name="Huntemann M."/>
            <person name="Lucas S."/>
            <person name="Lidstrom M.E."/>
            <person name="Ivanova N."/>
            <person name="Chistoserdova L."/>
        </authorList>
    </citation>
    <scope>NUCLEOTIDE SEQUENCE [LARGE SCALE GENOMIC DNA]</scope>
    <source>
        <strain evidence="1 2">SIP3-4</strain>
    </source>
</reference>
<dbReference type="KEGG" id="mei:Msip34_0841"/>
<gene>
    <name evidence="1" type="ordered locus">Msip34_0841</name>
</gene>
<dbReference type="EMBL" id="CP001674">
    <property type="protein sequence ID" value="ACT50089.1"/>
    <property type="molecule type" value="Genomic_DNA"/>
</dbReference>
<dbReference type="OrthoDB" id="8563043at2"/>
<dbReference type="RefSeq" id="WP_015829648.1">
    <property type="nucleotide sequence ID" value="NC_012969.1"/>
</dbReference>
<protein>
    <recommendedName>
        <fullName evidence="3">Prolin-rich transmembrane protein</fullName>
    </recommendedName>
</protein>
<dbReference type="Proteomes" id="UP000002743">
    <property type="component" value="Chromosome"/>
</dbReference>
<name>C6XC14_METGS</name>
<evidence type="ECO:0000313" key="1">
    <source>
        <dbReference type="EMBL" id="ACT50089.1"/>
    </source>
</evidence>
<dbReference type="AlphaFoldDB" id="C6XC14"/>
<dbReference type="HOGENOM" id="CLU_112864_1_0_4"/>